<protein>
    <recommendedName>
        <fullName evidence="7">Derlin</fullName>
    </recommendedName>
</protein>
<evidence type="ECO:0000313" key="15">
    <source>
        <dbReference type="Proteomes" id="UP000297595"/>
    </source>
</evidence>
<feature type="transmembrane region" description="Helical" evidence="7">
    <location>
        <begin position="175"/>
        <end position="194"/>
    </location>
</feature>
<evidence type="ECO:0000313" key="9">
    <source>
        <dbReference type="EMBL" id="KAF3141643.1"/>
    </source>
</evidence>
<sequence>MAAVPIEEWFYEIPVCTRIWASAAVATALACQCHLVSPFQLFFSLPAVLSKRQYWRLITTFLYFGPLSVDFMFHMFFLARYSRMLEETYFKGKTADFAWLLLYSCTCLLFCSATFVQMPFLGSPLAFSIVYIWARRNPSVRLSFLGLFVFNAPYLPFVLLGFSLLINGNMPKDDALGIVIGHIYFFFMDIYPTVRNGSRPLDPPEIWRRLFEPRTENARTQIQHEQNMPRAVQ</sequence>
<evidence type="ECO:0000256" key="5">
    <source>
        <dbReference type="ARBA" id="ARBA00022989"/>
    </source>
</evidence>
<evidence type="ECO:0000256" key="3">
    <source>
        <dbReference type="ARBA" id="ARBA00022692"/>
    </source>
</evidence>
<comment type="similarity">
    <text evidence="2 7">Belongs to the derlin family.</text>
</comment>
<comment type="subcellular location">
    <subcellularLocation>
        <location evidence="1 7">Endoplasmic reticulum membrane</location>
        <topology evidence="1 7">Multi-pass membrane protein</topology>
    </subcellularLocation>
</comment>
<dbReference type="Proteomes" id="UP000475325">
    <property type="component" value="Unassembled WGS sequence"/>
</dbReference>
<evidence type="ECO:0000313" key="21">
    <source>
        <dbReference type="Proteomes" id="UP000483672"/>
    </source>
</evidence>
<keyword evidence="6 7" id="KW-0472">Membrane</keyword>
<evidence type="ECO:0000313" key="13">
    <source>
        <dbReference type="EMBL" id="KAF3275970.1"/>
    </source>
</evidence>
<keyword evidence="3 7" id="KW-0812">Transmembrane</keyword>
<dbReference type="EMBL" id="WIQZ01000013">
    <property type="protein sequence ID" value="KAF3141643.1"/>
    <property type="molecule type" value="Genomic_DNA"/>
</dbReference>
<dbReference type="PANTHER" id="PTHR11009">
    <property type="entry name" value="DER1-LIKE PROTEIN, DERLIN"/>
    <property type="match status" value="1"/>
</dbReference>
<dbReference type="InterPro" id="IPR007599">
    <property type="entry name" value="DER1"/>
</dbReference>
<evidence type="ECO:0000313" key="16">
    <source>
        <dbReference type="Proteomes" id="UP000472727"/>
    </source>
</evidence>
<organism evidence="13 17">
    <name type="scientific">Orbilia oligospora</name>
    <name type="common">Nematode-trapping fungus</name>
    <name type="synonym">Arthrobotrys oligospora</name>
    <dbReference type="NCBI Taxonomy" id="2813651"/>
    <lineage>
        <taxon>Eukaryota</taxon>
        <taxon>Fungi</taxon>
        <taxon>Dikarya</taxon>
        <taxon>Ascomycota</taxon>
        <taxon>Pezizomycotina</taxon>
        <taxon>Orbiliomycetes</taxon>
        <taxon>Orbiliales</taxon>
        <taxon>Orbiliaceae</taxon>
        <taxon>Orbilia</taxon>
    </lineage>
</organism>
<dbReference type="EMBL" id="JAABOJ010000035">
    <property type="protein sequence ID" value="KAF3275970.1"/>
    <property type="molecule type" value="Genomic_DNA"/>
</dbReference>
<dbReference type="Proteomes" id="UP000472727">
    <property type="component" value="Unassembled WGS sequence"/>
</dbReference>
<reference evidence="14 15" key="1">
    <citation type="submission" date="2019-03" db="EMBL/GenBank/DDBJ databases">
        <title>Nematode-trapping fungi genome.</title>
        <authorList>
            <person name="Vidal-Diez De Ulzurrun G."/>
        </authorList>
    </citation>
    <scope>NUCLEOTIDE SEQUENCE [LARGE SCALE GENOMIC DNA]</scope>
    <source>
        <strain evidence="14 15">TWF154</strain>
    </source>
</reference>
<dbReference type="GO" id="GO:0005789">
    <property type="term" value="C:endoplasmic reticulum membrane"/>
    <property type="evidence" value="ECO:0007669"/>
    <property type="project" value="UniProtKB-SubCell"/>
</dbReference>
<evidence type="ECO:0000313" key="14">
    <source>
        <dbReference type="EMBL" id="TGJ69044.1"/>
    </source>
</evidence>
<evidence type="ECO:0000256" key="6">
    <source>
        <dbReference type="ARBA" id="ARBA00023136"/>
    </source>
</evidence>
<evidence type="ECO:0000256" key="1">
    <source>
        <dbReference type="ARBA" id="ARBA00004477"/>
    </source>
</evidence>
<feature type="transmembrane region" description="Helical" evidence="7">
    <location>
        <begin position="97"/>
        <end position="121"/>
    </location>
</feature>
<evidence type="ECO:0000313" key="10">
    <source>
        <dbReference type="EMBL" id="KAF3169947.1"/>
    </source>
</evidence>
<evidence type="ECO:0000313" key="11">
    <source>
        <dbReference type="EMBL" id="KAF3228884.1"/>
    </source>
</evidence>
<comment type="function">
    <text evidence="7">May be involved in the degradation of misfolded endoplasmic reticulum (ER) luminal proteins.</text>
</comment>
<dbReference type="EMBL" id="WIQW01000159">
    <property type="protein sequence ID" value="KAF3079130.1"/>
    <property type="molecule type" value="Genomic_DNA"/>
</dbReference>
<accession>A0A4Z0XDZ3</accession>
<evidence type="ECO:0000313" key="8">
    <source>
        <dbReference type="EMBL" id="KAF3079130.1"/>
    </source>
</evidence>
<keyword evidence="5 7" id="KW-1133">Transmembrane helix</keyword>
<dbReference type="OMA" id="FKSQYWR"/>
<feature type="transmembrane region" description="Helical" evidence="7">
    <location>
        <begin position="142"/>
        <end position="163"/>
    </location>
</feature>
<evidence type="ECO:0000313" key="20">
    <source>
        <dbReference type="Proteomes" id="UP000480548"/>
    </source>
</evidence>
<evidence type="ECO:0000313" key="19">
    <source>
        <dbReference type="Proteomes" id="UP000479691"/>
    </source>
</evidence>
<evidence type="ECO:0000313" key="17">
    <source>
        <dbReference type="Proteomes" id="UP000474640"/>
    </source>
</evidence>
<reference evidence="13 17" key="2">
    <citation type="submission" date="2020-01" db="EMBL/GenBank/DDBJ databases">
        <authorList>
            <person name="Palmer J.M."/>
        </authorList>
    </citation>
    <scope>NUCLEOTIDE SEQUENCE [LARGE SCALE GENOMIC DNA]</scope>
    <source>
        <strain evidence="8 18">TWF102</strain>
        <strain evidence="11 16">TWF106</strain>
        <strain evidence="12 21">TWF191</strain>
        <strain evidence="9 20">TWF703</strain>
        <strain evidence="10 19">TWF788</strain>
        <strain evidence="13 17">TWF970</strain>
    </source>
</reference>
<comment type="caution">
    <text evidence="13">The sequence shown here is derived from an EMBL/GenBank/DDBJ whole genome shotgun (WGS) entry which is preliminary data.</text>
</comment>
<dbReference type="GO" id="GO:0006950">
    <property type="term" value="P:response to stress"/>
    <property type="evidence" value="ECO:0007669"/>
    <property type="project" value="UniProtKB-ARBA"/>
</dbReference>
<dbReference type="AlphaFoldDB" id="A0A4Z0XDZ3"/>
<dbReference type="Proteomes" id="UP000474640">
    <property type="component" value="Unassembled WGS sequence"/>
</dbReference>
<dbReference type="Proteomes" id="UP000479691">
    <property type="component" value="Unassembled WGS sequence"/>
</dbReference>
<dbReference type="OrthoDB" id="1716531at2759"/>
<name>A0A4Z0XDZ3_ORBOL</name>
<dbReference type="EMBL" id="JAABOE010000077">
    <property type="protein sequence ID" value="KAF3169947.1"/>
    <property type="molecule type" value="Genomic_DNA"/>
</dbReference>
<evidence type="ECO:0000256" key="2">
    <source>
        <dbReference type="ARBA" id="ARBA00008917"/>
    </source>
</evidence>
<dbReference type="Proteomes" id="UP000297595">
    <property type="component" value="Unassembled WGS sequence"/>
</dbReference>
<gene>
    <name evidence="14" type="ORF">EYR41_005113</name>
    <name evidence="8" type="ORF">TWF102_002983</name>
    <name evidence="11" type="ORF">TWF106_006402</name>
    <name evidence="12" type="ORF">TWF191_005659</name>
    <name evidence="9" type="ORF">TWF703_001662</name>
    <name evidence="10" type="ORF">TWF788_010349</name>
    <name evidence="13" type="ORF">TWF970_006580</name>
</gene>
<keyword evidence="4 7" id="KW-0256">Endoplasmic reticulum</keyword>
<dbReference type="EMBL" id="WIPF01000003">
    <property type="protein sequence ID" value="KAF3231592.1"/>
    <property type="molecule type" value="Genomic_DNA"/>
</dbReference>
<feature type="transmembrane region" description="Helical" evidence="7">
    <location>
        <begin position="54"/>
        <end position="77"/>
    </location>
</feature>
<dbReference type="EMBL" id="WIWS01000003">
    <property type="protein sequence ID" value="KAF3228884.1"/>
    <property type="molecule type" value="Genomic_DNA"/>
</dbReference>
<dbReference type="Proteomes" id="UP000480548">
    <property type="component" value="Unassembled WGS sequence"/>
</dbReference>
<dbReference type="Proteomes" id="UP000483672">
    <property type="component" value="Unassembled WGS sequence"/>
</dbReference>
<dbReference type="InterPro" id="IPR035952">
    <property type="entry name" value="Rhomboid-like_sf"/>
</dbReference>
<dbReference type="EMBL" id="SOZJ01000003">
    <property type="protein sequence ID" value="TGJ69044.1"/>
    <property type="molecule type" value="Genomic_DNA"/>
</dbReference>
<evidence type="ECO:0000256" key="7">
    <source>
        <dbReference type="RuleBase" id="RU363059"/>
    </source>
</evidence>
<feature type="transmembrane region" description="Helical" evidence="7">
    <location>
        <begin position="19"/>
        <end position="42"/>
    </location>
</feature>
<dbReference type="SUPFAM" id="SSF144091">
    <property type="entry name" value="Rhomboid-like"/>
    <property type="match status" value="1"/>
</dbReference>
<proteinExistence type="inferred from homology"/>
<evidence type="ECO:0000256" key="4">
    <source>
        <dbReference type="ARBA" id="ARBA00022824"/>
    </source>
</evidence>
<evidence type="ECO:0000313" key="18">
    <source>
        <dbReference type="Proteomes" id="UP000475325"/>
    </source>
</evidence>
<evidence type="ECO:0000313" key="12">
    <source>
        <dbReference type="EMBL" id="KAF3231592.1"/>
    </source>
</evidence>
<dbReference type="Pfam" id="PF04511">
    <property type="entry name" value="DER1"/>
    <property type="match status" value="1"/>
</dbReference>